<dbReference type="PANTHER" id="PTHR45677">
    <property type="entry name" value="GLUTAMATE DECARBOXYLASE-RELATED"/>
    <property type="match status" value="1"/>
</dbReference>
<dbReference type="GO" id="GO:0030170">
    <property type="term" value="F:pyridoxal phosphate binding"/>
    <property type="evidence" value="ECO:0007669"/>
    <property type="project" value="InterPro"/>
</dbReference>
<dbReference type="PANTHER" id="PTHR45677:SF8">
    <property type="entry name" value="CYSTEINE SULFINIC ACID DECARBOXYLASE"/>
    <property type="match status" value="1"/>
</dbReference>
<dbReference type="InterPro" id="IPR015421">
    <property type="entry name" value="PyrdxlP-dep_Trfase_major"/>
</dbReference>
<protein>
    <submittedName>
        <fullName evidence="8">Aromatic-L-amino-acid decarboxylase</fullName>
        <ecNumber evidence="8">4.1.1.28</ecNumber>
    </submittedName>
</protein>
<dbReference type="Gene3D" id="3.40.640.10">
    <property type="entry name" value="Type I PLP-dependent aspartate aminotransferase-like (Major domain)"/>
    <property type="match status" value="1"/>
</dbReference>
<comment type="cofactor">
    <cofactor evidence="1 6 7">
        <name>pyridoxal 5'-phosphate</name>
        <dbReference type="ChEBI" id="CHEBI:597326"/>
    </cofactor>
</comment>
<dbReference type="InterPro" id="IPR015424">
    <property type="entry name" value="PyrdxlP-dep_Trfase"/>
</dbReference>
<evidence type="ECO:0000313" key="8">
    <source>
        <dbReference type="EMBL" id="CAA9317710.1"/>
    </source>
</evidence>
<evidence type="ECO:0000256" key="2">
    <source>
        <dbReference type="ARBA" id="ARBA00009533"/>
    </source>
</evidence>
<accession>A0A6J4KXK3</accession>
<dbReference type="EC" id="4.1.1.28" evidence="8"/>
<evidence type="ECO:0000256" key="7">
    <source>
        <dbReference type="RuleBase" id="RU000382"/>
    </source>
</evidence>
<dbReference type="Pfam" id="PF00282">
    <property type="entry name" value="Pyridoxal_deC"/>
    <property type="match status" value="1"/>
</dbReference>
<organism evidence="8">
    <name type="scientific">uncultured Gemmatimonadota bacterium</name>
    <dbReference type="NCBI Taxonomy" id="203437"/>
    <lineage>
        <taxon>Bacteria</taxon>
        <taxon>Pseudomonadati</taxon>
        <taxon>Gemmatimonadota</taxon>
        <taxon>environmental samples</taxon>
    </lineage>
</organism>
<reference evidence="8" key="1">
    <citation type="submission" date="2020-02" db="EMBL/GenBank/DDBJ databases">
        <authorList>
            <person name="Meier V. D."/>
        </authorList>
    </citation>
    <scope>NUCLEOTIDE SEQUENCE</scope>
    <source>
        <strain evidence="8">AVDCRST_MAG89</strain>
    </source>
</reference>
<evidence type="ECO:0000256" key="3">
    <source>
        <dbReference type="ARBA" id="ARBA00022793"/>
    </source>
</evidence>
<dbReference type="SUPFAM" id="SSF53383">
    <property type="entry name" value="PLP-dependent transferases"/>
    <property type="match status" value="1"/>
</dbReference>
<sequence>MSPTGTVVEAQVMRWLVDAAGFPATAEGTLVSGGSVANLTGLLAAREARFPGSWTDGVARTPDAERAVLLVSGHSHYSVERTAGLMGLGSEAVVSIPDRGGKMDPAALDDALGVLKREGRIPFAVSATAGSTATGLFDPLDEVADVCARHGVWMHVDGAHGASFLISEPLRHLVRGIERADSIAWDPHKMMWMPMSTGAVLVRDGRHLNAAFRQKAPYLFHARPGEERSWDAGRMTLQCSRRFDALKLWVSLRHYGADHFAELLETTVRNTHSLHAKLAAAPDFEPMHAPESNILCFRHLPERGDGFQAELRRRYNESGAGWITTTVLDGRRVLRVTLMNPHSTGEHLDRLLDGLREVGRGIE</sequence>
<dbReference type="Gene3D" id="3.90.1150.10">
    <property type="entry name" value="Aspartate Aminotransferase, domain 1"/>
    <property type="match status" value="1"/>
</dbReference>
<dbReference type="InterPro" id="IPR002129">
    <property type="entry name" value="PyrdxlP-dep_de-COase"/>
</dbReference>
<dbReference type="AlphaFoldDB" id="A0A6J4KXK3"/>
<dbReference type="GO" id="GO:0004058">
    <property type="term" value="F:aromatic-L-amino-acid decarboxylase activity"/>
    <property type="evidence" value="ECO:0007669"/>
    <property type="project" value="UniProtKB-EC"/>
</dbReference>
<dbReference type="GO" id="GO:0005737">
    <property type="term" value="C:cytoplasm"/>
    <property type="evidence" value="ECO:0007669"/>
    <property type="project" value="TreeGrafter"/>
</dbReference>
<dbReference type="GO" id="GO:0019752">
    <property type="term" value="P:carboxylic acid metabolic process"/>
    <property type="evidence" value="ECO:0007669"/>
    <property type="project" value="InterPro"/>
</dbReference>
<dbReference type="EMBL" id="CADCTV010000327">
    <property type="protein sequence ID" value="CAA9317710.1"/>
    <property type="molecule type" value="Genomic_DNA"/>
</dbReference>
<evidence type="ECO:0000256" key="6">
    <source>
        <dbReference type="PIRSR" id="PIRSR602129-50"/>
    </source>
</evidence>
<evidence type="ECO:0000256" key="1">
    <source>
        <dbReference type="ARBA" id="ARBA00001933"/>
    </source>
</evidence>
<keyword evidence="4 6" id="KW-0663">Pyridoxal phosphate</keyword>
<name>A0A6J4KXK3_9BACT</name>
<dbReference type="InterPro" id="IPR015422">
    <property type="entry name" value="PyrdxlP-dep_Trfase_small"/>
</dbReference>
<comment type="similarity">
    <text evidence="2 7">Belongs to the group II decarboxylase family.</text>
</comment>
<feature type="modified residue" description="N6-(pyridoxal phosphate)lysine" evidence="6">
    <location>
        <position position="189"/>
    </location>
</feature>
<evidence type="ECO:0000256" key="5">
    <source>
        <dbReference type="ARBA" id="ARBA00023239"/>
    </source>
</evidence>
<proteinExistence type="inferred from homology"/>
<gene>
    <name evidence="8" type="ORF">AVDCRST_MAG89-1492</name>
</gene>
<keyword evidence="5 7" id="KW-0456">Lyase</keyword>
<evidence type="ECO:0000256" key="4">
    <source>
        <dbReference type="ARBA" id="ARBA00022898"/>
    </source>
</evidence>
<keyword evidence="3" id="KW-0210">Decarboxylase</keyword>